<comment type="similarity">
    <text evidence="2">Belongs to the peptidase C19 family.</text>
</comment>
<dbReference type="GO" id="GO:0005829">
    <property type="term" value="C:cytosol"/>
    <property type="evidence" value="ECO:0007669"/>
    <property type="project" value="TreeGrafter"/>
</dbReference>
<dbReference type="InterPro" id="IPR002893">
    <property type="entry name" value="Znf_MYND"/>
</dbReference>
<dbReference type="Pfam" id="PF01753">
    <property type="entry name" value="zf-MYND"/>
    <property type="match status" value="1"/>
</dbReference>
<dbReference type="GO" id="GO:0005634">
    <property type="term" value="C:nucleus"/>
    <property type="evidence" value="ECO:0007669"/>
    <property type="project" value="TreeGrafter"/>
</dbReference>
<dbReference type="Pfam" id="PF00443">
    <property type="entry name" value="UCH"/>
    <property type="match status" value="1"/>
</dbReference>
<keyword evidence="7" id="KW-0833">Ubl conjugation pathway</keyword>
<comment type="caution">
    <text evidence="15">The sequence shown here is derived from an EMBL/GenBank/DDBJ whole genome shotgun (WGS) entry which is preliminary data.</text>
</comment>
<protein>
    <recommendedName>
        <fullName evidence="3">ubiquitinyl hydrolase 1</fullName>
        <ecNumber evidence="3">3.4.19.12</ecNumber>
    </recommendedName>
</protein>
<keyword evidence="8 15" id="KW-0378">Hydrolase</keyword>
<evidence type="ECO:0000256" key="5">
    <source>
        <dbReference type="ARBA" id="ARBA00022723"/>
    </source>
</evidence>
<evidence type="ECO:0000256" key="9">
    <source>
        <dbReference type="ARBA" id="ARBA00022807"/>
    </source>
</evidence>
<dbReference type="EC" id="3.4.19.12" evidence="3"/>
<reference evidence="16" key="1">
    <citation type="journal article" date="2018" name="Gigascience">
        <title>Genome assembly of the Pink Ipe (Handroanthus impetiginosus, Bignoniaceae), a highly valued, ecologically keystone Neotropical timber forest tree.</title>
        <authorList>
            <person name="Silva-Junior O.B."/>
            <person name="Grattapaglia D."/>
            <person name="Novaes E."/>
            <person name="Collevatti R.G."/>
        </authorList>
    </citation>
    <scope>NUCLEOTIDE SEQUENCE [LARGE SCALE GENOMIC DNA]</scope>
    <source>
        <strain evidence="16">cv. UFG-1</strain>
    </source>
</reference>
<dbReference type="OrthoDB" id="420187at2759"/>
<dbReference type="AlphaFoldDB" id="A0A2G9I8F2"/>
<sequence length="997" mass="108987">MLLEGSLKLLCSVVVVVVGWFFARRKWRQYAAWKEEVRRRMAFAREEGHRLELEAAAGYGSYGYAPAPEPTLEEPVFGPGRQFQRQCKICFSPTTTRCKQCKAVHYCSRECQKLHWRQGHKKECHLFTPHGNTDVGIHSCLKESKQDDIQSTQDVMGKVTHTIKSVESFSGEHMFSDPIAHVLSENNGTETETIDDGKITEINVKAPVRSLPDECSSSDTSSERSVASGSNLKDCDRYDGQGTPVNVESMKPLSSVHPSLPNDEYHEDAANVSKPLNSGSADTDKKSDSSTSSGCDVAVPEEGSLSEPSTPSDFFGGTVETIRSKIDALDEFGSVNISDFRSSYRPTSGRINGNVEILGSEMNRVLADDPLPAKSMPRKSTALSEVSEDGLKSGGLSSLNCKLSSQTVVRNTPIECSSKKEAKLSSSNACGEQITEGHVRSNHVANVSSLSSLAPKQLPHEIDLRNGILESMNCKGNDSLRIRSSEAHLSSASLRKPAILDAQSVEDGSDQGEGACSLGSNGYVQSARSGTNPSVRRLMDHHQTGAFIGHGSLGAGSGIMERYEGSFRYKLFVELYNWKMVELCPSGLINCGNSCYANAVLQCLAFTPPLTAYFLQGLHSKACKEKDWCFTCEFETLVKKAKAGISPLSPERIMSQIRRIGSCLVNGRQEDAHEFLGYAIKAMQYACLKEAGVAVPSSLAERTTLLGLTFGGYLQSKIDCTRCESRSRKNERIMDLTVEIGGEIGTLEDALNQFTQPEDLDGENKYYCSRCKSHVKAKKKLGILEAPNVLTIVLKRFQSGEFGKLNKAVKYPEVLNLGSYMSGSDTSPVYQLYGVVVHIDVMNATSFGHYVCYVKNKHKKWFKADDSKVEAVDVRKVLSADAYMLFYARCSPRAPKLLRSSMLKPKNPTSSKSKPHPWGNVLASRLRSSSLDSSSEYSSSPFSDAGSFSTEGSSKRASSASTDDYLFDQMLGGEISDLDRCYSSDAETTSSSGSVNI</sequence>
<gene>
    <name evidence="15" type="ORF">CDL12_01230</name>
</gene>
<dbReference type="PANTHER" id="PTHR24006:SF874">
    <property type="entry name" value="UBIQUITIN CARBOXYL-TERMINAL HYDROLASE 16"/>
    <property type="match status" value="1"/>
</dbReference>
<dbReference type="PROSITE" id="PS00972">
    <property type="entry name" value="USP_1"/>
    <property type="match status" value="1"/>
</dbReference>
<keyword evidence="6 11" id="KW-0863">Zinc-finger</keyword>
<organism evidence="15 16">
    <name type="scientific">Handroanthus impetiginosus</name>
    <dbReference type="NCBI Taxonomy" id="429701"/>
    <lineage>
        <taxon>Eukaryota</taxon>
        <taxon>Viridiplantae</taxon>
        <taxon>Streptophyta</taxon>
        <taxon>Embryophyta</taxon>
        <taxon>Tracheophyta</taxon>
        <taxon>Spermatophyta</taxon>
        <taxon>Magnoliopsida</taxon>
        <taxon>eudicotyledons</taxon>
        <taxon>Gunneridae</taxon>
        <taxon>Pentapetalae</taxon>
        <taxon>asterids</taxon>
        <taxon>lamiids</taxon>
        <taxon>Lamiales</taxon>
        <taxon>Bignoniaceae</taxon>
        <taxon>Crescentiina</taxon>
        <taxon>Tabebuia alliance</taxon>
        <taxon>Handroanthus</taxon>
    </lineage>
</organism>
<evidence type="ECO:0000256" key="1">
    <source>
        <dbReference type="ARBA" id="ARBA00000707"/>
    </source>
</evidence>
<dbReference type="STRING" id="429701.A0A2G9I8F2"/>
<feature type="region of interest" description="Disordered" evidence="12">
    <location>
        <begin position="210"/>
        <end position="316"/>
    </location>
</feature>
<dbReference type="GO" id="GO:0004843">
    <property type="term" value="F:cysteine-type deubiquitinase activity"/>
    <property type="evidence" value="ECO:0007669"/>
    <property type="project" value="UniProtKB-EC"/>
</dbReference>
<name>A0A2G9I8F2_9LAMI</name>
<dbReference type="Gene3D" id="6.10.140.2220">
    <property type="match status" value="1"/>
</dbReference>
<comment type="catalytic activity">
    <reaction evidence="1">
        <text>Thiol-dependent hydrolysis of ester, thioester, amide, peptide and isopeptide bonds formed by the C-terminal Gly of ubiquitin (a 76-residue protein attached to proteins as an intracellular targeting signal).</text>
        <dbReference type="EC" id="3.4.19.12"/>
    </reaction>
</comment>
<dbReference type="Gene3D" id="3.90.70.10">
    <property type="entry name" value="Cysteine proteinases"/>
    <property type="match status" value="1"/>
</dbReference>
<evidence type="ECO:0000256" key="4">
    <source>
        <dbReference type="ARBA" id="ARBA00022670"/>
    </source>
</evidence>
<evidence type="ECO:0000313" key="16">
    <source>
        <dbReference type="Proteomes" id="UP000231279"/>
    </source>
</evidence>
<keyword evidence="16" id="KW-1185">Reference proteome</keyword>
<evidence type="ECO:0000256" key="3">
    <source>
        <dbReference type="ARBA" id="ARBA00012759"/>
    </source>
</evidence>
<evidence type="ECO:0000256" key="11">
    <source>
        <dbReference type="PROSITE-ProRule" id="PRU00134"/>
    </source>
</evidence>
<evidence type="ECO:0000256" key="7">
    <source>
        <dbReference type="ARBA" id="ARBA00022786"/>
    </source>
</evidence>
<evidence type="ECO:0000259" key="13">
    <source>
        <dbReference type="PROSITE" id="PS50235"/>
    </source>
</evidence>
<dbReference type="GO" id="GO:0008270">
    <property type="term" value="F:zinc ion binding"/>
    <property type="evidence" value="ECO:0007669"/>
    <property type="project" value="UniProtKB-KW"/>
</dbReference>
<evidence type="ECO:0000256" key="8">
    <source>
        <dbReference type="ARBA" id="ARBA00022801"/>
    </source>
</evidence>
<keyword evidence="10" id="KW-0862">Zinc</keyword>
<evidence type="ECO:0000256" key="2">
    <source>
        <dbReference type="ARBA" id="ARBA00009085"/>
    </source>
</evidence>
<feature type="domain" description="USP" evidence="13">
    <location>
        <begin position="586"/>
        <end position="890"/>
    </location>
</feature>
<feature type="compositionally biased region" description="Low complexity" evidence="12">
    <location>
        <begin position="217"/>
        <end position="228"/>
    </location>
</feature>
<accession>A0A2G9I8F2</accession>
<feature type="region of interest" description="Disordered" evidence="12">
    <location>
        <begin position="898"/>
        <end position="919"/>
    </location>
</feature>
<dbReference type="GO" id="GO:0016579">
    <property type="term" value="P:protein deubiquitination"/>
    <property type="evidence" value="ECO:0007669"/>
    <property type="project" value="InterPro"/>
</dbReference>
<keyword evidence="9" id="KW-0788">Thiol protease</keyword>
<dbReference type="EMBL" id="NKXS01000157">
    <property type="protein sequence ID" value="PIN26033.1"/>
    <property type="molecule type" value="Genomic_DNA"/>
</dbReference>
<dbReference type="InterPro" id="IPR038765">
    <property type="entry name" value="Papain-like_cys_pep_sf"/>
</dbReference>
<dbReference type="GO" id="GO:0006508">
    <property type="term" value="P:proteolysis"/>
    <property type="evidence" value="ECO:0007669"/>
    <property type="project" value="UniProtKB-KW"/>
</dbReference>
<evidence type="ECO:0000256" key="10">
    <source>
        <dbReference type="ARBA" id="ARBA00022833"/>
    </source>
</evidence>
<evidence type="ECO:0000313" key="15">
    <source>
        <dbReference type="EMBL" id="PIN26033.1"/>
    </source>
</evidence>
<keyword evidence="4" id="KW-0645">Protease</keyword>
<dbReference type="InterPro" id="IPR028889">
    <property type="entry name" value="USP"/>
</dbReference>
<keyword evidence="5" id="KW-0479">Metal-binding</keyword>
<dbReference type="InterPro" id="IPR001394">
    <property type="entry name" value="Peptidase_C19_UCH"/>
</dbReference>
<feature type="domain" description="MYND-type" evidence="14">
    <location>
        <begin position="87"/>
        <end position="124"/>
    </location>
</feature>
<dbReference type="FunFam" id="3.90.70.10:FF:000026">
    <property type="entry name" value="Ubiquitin carboxyl-terminal hydrolase 15"/>
    <property type="match status" value="1"/>
</dbReference>
<dbReference type="Proteomes" id="UP000231279">
    <property type="component" value="Unassembled WGS sequence"/>
</dbReference>
<evidence type="ECO:0000256" key="12">
    <source>
        <dbReference type="SAM" id="MobiDB-lite"/>
    </source>
</evidence>
<evidence type="ECO:0000256" key="6">
    <source>
        <dbReference type="ARBA" id="ARBA00022771"/>
    </source>
</evidence>
<feature type="compositionally biased region" description="Low complexity" evidence="12">
    <location>
        <begin position="935"/>
        <end position="949"/>
    </location>
</feature>
<dbReference type="PROSITE" id="PS50865">
    <property type="entry name" value="ZF_MYND_2"/>
    <property type="match status" value="1"/>
</dbReference>
<dbReference type="SUPFAM" id="SSF144232">
    <property type="entry name" value="HIT/MYND zinc finger-like"/>
    <property type="match status" value="1"/>
</dbReference>
<dbReference type="PROSITE" id="PS50235">
    <property type="entry name" value="USP_3"/>
    <property type="match status" value="1"/>
</dbReference>
<proteinExistence type="inferred from homology"/>
<dbReference type="InterPro" id="IPR050164">
    <property type="entry name" value="Peptidase_C19"/>
</dbReference>
<dbReference type="PROSITE" id="PS01360">
    <property type="entry name" value="ZF_MYND_1"/>
    <property type="match status" value="1"/>
</dbReference>
<feature type="region of interest" description="Disordered" evidence="12">
    <location>
        <begin position="935"/>
        <end position="960"/>
    </location>
</feature>
<dbReference type="FunFam" id="6.10.140.2220:FF:000006">
    <property type="entry name" value="Ubiquitin carboxyl-terminal hydrolase 15"/>
    <property type="match status" value="1"/>
</dbReference>
<dbReference type="PANTHER" id="PTHR24006">
    <property type="entry name" value="UBIQUITIN CARBOXYL-TERMINAL HYDROLASE"/>
    <property type="match status" value="1"/>
</dbReference>
<feature type="compositionally biased region" description="Polar residues" evidence="12">
    <location>
        <begin position="950"/>
        <end position="960"/>
    </location>
</feature>
<dbReference type="SUPFAM" id="SSF54001">
    <property type="entry name" value="Cysteine proteinases"/>
    <property type="match status" value="1"/>
</dbReference>
<evidence type="ECO:0000259" key="14">
    <source>
        <dbReference type="PROSITE" id="PS50865"/>
    </source>
</evidence>
<dbReference type="InterPro" id="IPR018200">
    <property type="entry name" value="USP_CS"/>
</dbReference>